<proteinExistence type="inferred from homology"/>
<feature type="compositionally biased region" description="Low complexity" evidence="15">
    <location>
        <begin position="237"/>
        <end position="250"/>
    </location>
</feature>
<dbReference type="GO" id="GO:0051301">
    <property type="term" value="P:cell division"/>
    <property type="evidence" value="ECO:0007669"/>
    <property type="project" value="UniProtKB-KW"/>
</dbReference>
<feature type="binding site" evidence="13">
    <location>
        <begin position="386"/>
        <end position="393"/>
    </location>
    <ligand>
        <name>ATP</name>
        <dbReference type="ChEBI" id="CHEBI:30616"/>
    </ligand>
</feature>
<dbReference type="EMBL" id="CAJNON010000023">
    <property type="protein sequence ID" value="CAF0804368.1"/>
    <property type="molecule type" value="Genomic_DNA"/>
</dbReference>
<dbReference type="Proteomes" id="UP000663891">
    <property type="component" value="Unassembled WGS sequence"/>
</dbReference>
<feature type="compositionally biased region" description="Low complexity" evidence="15">
    <location>
        <begin position="186"/>
        <end position="199"/>
    </location>
</feature>
<evidence type="ECO:0000256" key="1">
    <source>
        <dbReference type="ARBA" id="ARBA00004245"/>
    </source>
</evidence>
<keyword evidence="7 13" id="KW-0067">ATP-binding</keyword>
<dbReference type="GO" id="GO:0007018">
    <property type="term" value="P:microtubule-based movement"/>
    <property type="evidence" value="ECO:0007669"/>
    <property type="project" value="InterPro"/>
</dbReference>
<keyword evidence="9 13" id="KW-0505">Motor protein</keyword>
<dbReference type="InterPro" id="IPR027417">
    <property type="entry name" value="P-loop_NTPase"/>
</dbReference>
<dbReference type="CDD" id="cd01367">
    <property type="entry name" value="KISc_KIF2_like"/>
    <property type="match status" value="1"/>
</dbReference>
<organism evidence="17 18">
    <name type="scientific">Adineta steineri</name>
    <dbReference type="NCBI Taxonomy" id="433720"/>
    <lineage>
        <taxon>Eukaryota</taxon>
        <taxon>Metazoa</taxon>
        <taxon>Spiralia</taxon>
        <taxon>Gnathifera</taxon>
        <taxon>Rotifera</taxon>
        <taxon>Eurotatoria</taxon>
        <taxon>Bdelloidea</taxon>
        <taxon>Adinetida</taxon>
        <taxon>Adinetidae</taxon>
        <taxon>Adineta</taxon>
    </lineage>
</organism>
<dbReference type="AlphaFoldDB" id="A0A813SRH0"/>
<feature type="region of interest" description="Disordered" evidence="15">
    <location>
        <begin position="237"/>
        <end position="256"/>
    </location>
</feature>
<evidence type="ECO:0000256" key="3">
    <source>
        <dbReference type="ARBA" id="ARBA00022618"/>
    </source>
</evidence>
<keyword evidence="4 14" id="KW-0493">Microtubule</keyword>
<evidence type="ECO:0000259" key="16">
    <source>
        <dbReference type="PROSITE" id="PS50067"/>
    </source>
</evidence>
<reference evidence="17" key="1">
    <citation type="submission" date="2021-02" db="EMBL/GenBank/DDBJ databases">
        <authorList>
            <person name="Nowell W R."/>
        </authorList>
    </citation>
    <scope>NUCLEOTIDE SEQUENCE</scope>
</reference>
<comment type="subcellular location">
    <subcellularLocation>
        <location evidence="1">Cytoplasm</location>
        <location evidence="1">Cytoskeleton</location>
    </subcellularLocation>
</comment>
<dbReference type="InterPro" id="IPR001752">
    <property type="entry name" value="Kinesin_motor_dom"/>
</dbReference>
<keyword evidence="11" id="KW-0131">Cell cycle</keyword>
<dbReference type="Gene3D" id="3.40.850.10">
    <property type="entry name" value="Kinesin motor domain"/>
    <property type="match status" value="1"/>
</dbReference>
<evidence type="ECO:0000256" key="9">
    <source>
        <dbReference type="ARBA" id="ARBA00023175"/>
    </source>
</evidence>
<evidence type="ECO:0000313" key="18">
    <source>
        <dbReference type="Proteomes" id="UP000663891"/>
    </source>
</evidence>
<dbReference type="InterPro" id="IPR054473">
    <property type="entry name" value="KIF2A-like_N"/>
</dbReference>
<evidence type="ECO:0000256" key="5">
    <source>
        <dbReference type="ARBA" id="ARBA00022741"/>
    </source>
</evidence>
<dbReference type="OrthoDB" id="3176171at2759"/>
<evidence type="ECO:0000256" key="2">
    <source>
        <dbReference type="ARBA" id="ARBA00022490"/>
    </source>
</evidence>
<dbReference type="PANTHER" id="PTHR47971:SF8">
    <property type="entry name" value="KINESIN-LIKE PROTEIN"/>
    <property type="match status" value="1"/>
</dbReference>
<evidence type="ECO:0000256" key="10">
    <source>
        <dbReference type="ARBA" id="ARBA00023212"/>
    </source>
</evidence>
<feature type="domain" description="Kinesin motor" evidence="16">
    <location>
        <begin position="296"/>
        <end position="657"/>
    </location>
</feature>
<accession>A0A813SRH0</accession>
<dbReference type="PANTHER" id="PTHR47971">
    <property type="entry name" value="KINESIN-RELATED PROTEIN 6"/>
    <property type="match status" value="1"/>
</dbReference>
<comment type="similarity">
    <text evidence="12">Belongs to the TRAFAC class myosin-kinesin ATPase superfamily. Kinesin family. KIN-13 subfamily.</text>
</comment>
<dbReference type="PRINTS" id="PR00380">
    <property type="entry name" value="KINESINHEAVY"/>
</dbReference>
<keyword evidence="10" id="KW-0206">Cytoskeleton</keyword>
<comment type="caution">
    <text evidence="17">The sequence shown here is derived from an EMBL/GenBank/DDBJ whole genome shotgun (WGS) entry which is preliminary data.</text>
</comment>
<dbReference type="GO" id="GO:0003777">
    <property type="term" value="F:microtubule motor activity"/>
    <property type="evidence" value="ECO:0007669"/>
    <property type="project" value="InterPro"/>
</dbReference>
<evidence type="ECO:0000256" key="11">
    <source>
        <dbReference type="ARBA" id="ARBA00023306"/>
    </source>
</evidence>
<feature type="compositionally biased region" description="Polar residues" evidence="15">
    <location>
        <begin position="153"/>
        <end position="175"/>
    </location>
</feature>
<keyword evidence="2" id="KW-0963">Cytoplasm</keyword>
<dbReference type="Pfam" id="PF22923">
    <property type="entry name" value="KIF2A-like_1st"/>
    <property type="match status" value="1"/>
</dbReference>
<dbReference type="InterPro" id="IPR027640">
    <property type="entry name" value="Kinesin-like_fam"/>
</dbReference>
<feature type="compositionally biased region" description="Basic and acidic residues" evidence="15">
    <location>
        <begin position="733"/>
        <end position="745"/>
    </location>
</feature>
<dbReference type="GO" id="GO:0005524">
    <property type="term" value="F:ATP binding"/>
    <property type="evidence" value="ECO:0007669"/>
    <property type="project" value="UniProtKB-UniRule"/>
</dbReference>
<evidence type="ECO:0000256" key="15">
    <source>
        <dbReference type="SAM" id="MobiDB-lite"/>
    </source>
</evidence>
<gene>
    <name evidence="17" type="ORF">VCS650_LOCUS4194</name>
</gene>
<evidence type="ECO:0000256" key="6">
    <source>
        <dbReference type="ARBA" id="ARBA00022776"/>
    </source>
</evidence>
<feature type="region of interest" description="Disordered" evidence="15">
    <location>
        <begin position="733"/>
        <end position="784"/>
    </location>
</feature>
<dbReference type="GO" id="GO:0007019">
    <property type="term" value="P:microtubule depolymerization"/>
    <property type="evidence" value="ECO:0007669"/>
    <property type="project" value="TreeGrafter"/>
</dbReference>
<dbReference type="PROSITE" id="PS50067">
    <property type="entry name" value="KINESIN_MOTOR_2"/>
    <property type="match status" value="1"/>
</dbReference>
<evidence type="ECO:0000313" key="17">
    <source>
        <dbReference type="EMBL" id="CAF0804368.1"/>
    </source>
</evidence>
<keyword evidence="6" id="KW-0498">Mitosis</keyword>
<keyword evidence="8" id="KW-0175">Coiled coil</keyword>
<sequence>MSVEMDQLFGLIQVSSSIKIKRSDGRVHLAKVVQLSAESKSVGVEWNEHGEVKGKEILLDLVFELNNELRPTTSSSKQSSIVVNQQIRPTAAIPAPSTGLSSSRLTLDIDSLEREYNSRPPPTLPPQLLQRIQQNPVSIQTTSTPLPPPPLNGTISATTQPKTSYAPSGTNNTVAVRSIRRPAAQTNSSITKTGTSSSSPAPPPTPVIEQQPQLQIPLPVNNKGDRRLSRLHIVQQSTTTTTMQSTTISSVPDPPPSIGLHGPFGQMILDYRSTINYIPITVSNMKEYQFNQKDLRICVAVRKRPLNKREIAKKDNDVITIPNKDHCLVHVPKSKVDLTKFLDNQTFKFDYTFDERSTNDLVYRYTAAPLIDTIFNGGNATVFAYGQTGSGKTFTMGGDLSSAKADYTHGIYAQTARDIFQRLSLPQYRSSVEIFVTFYEIYCGKVFDLLNNKKRLRVLEDQKGLVQVCDRKEQQVKSVQDVLNIIQHGMSIRTSGTTAANSNSSRSHAILQIILKTSTPISVQSNVTSSVSSSSRNNNHNNPAVLRRSVKEVGKMSLIDLAGSERGKDTASGDRLQRMEGSEINKSLLALKECIRALGRGDGCHVPFRGSTLTKVLRDSFIGDKSKVCMIAMVSPTHSDVENTMNTLRYADRVKELRAGDNGEIVSNEDDEIKMDGIKKALPIDDNKENKRRHHYPENTMNTLRYADRVKELRAGDNGEIVSNEDDEIKMDGIKKALPIDDNKENKRRHHYSHHHRDGSASSNDSTSSSSNDIRDEYDEDDEQDEALASYAAQVEHLQEYEEALFDSCQEILANKEPILTRQLRTIVKQAQDTVDYDQEKFVNDMRANLLQRQQILDELQTRLQAFADCLQQEEQVAAQQRVKQHHHHSNGNIY</sequence>
<evidence type="ECO:0000256" key="7">
    <source>
        <dbReference type="ARBA" id="ARBA00022840"/>
    </source>
</evidence>
<feature type="region of interest" description="Disordered" evidence="15">
    <location>
        <begin position="139"/>
        <end position="214"/>
    </location>
</feature>
<evidence type="ECO:0000256" key="13">
    <source>
        <dbReference type="PROSITE-ProRule" id="PRU00283"/>
    </source>
</evidence>
<protein>
    <recommendedName>
        <fullName evidence="14">Kinesin-like protein</fullName>
    </recommendedName>
</protein>
<keyword evidence="5 13" id="KW-0547">Nucleotide-binding</keyword>
<evidence type="ECO:0000256" key="12">
    <source>
        <dbReference type="ARBA" id="ARBA00061030"/>
    </source>
</evidence>
<dbReference type="FunFam" id="3.40.850.10:FF:000012">
    <property type="entry name" value="Kinesin-like protein"/>
    <property type="match status" value="1"/>
</dbReference>
<dbReference type="PROSITE" id="PS00411">
    <property type="entry name" value="KINESIN_MOTOR_1"/>
    <property type="match status" value="1"/>
</dbReference>
<feature type="compositionally biased region" description="Basic residues" evidence="15">
    <location>
        <begin position="746"/>
        <end position="757"/>
    </location>
</feature>
<evidence type="ECO:0000256" key="4">
    <source>
        <dbReference type="ARBA" id="ARBA00022701"/>
    </source>
</evidence>
<dbReference type="GO" id="GO:0005874">
    <property type="term" value="C:microtubule"/>
    <property type="evidence" value="ECO:0007669"/>
    <property type="project" value="UniProtKB-KW"/>
</dbReference>
<name>A0A813SRH0_9BILA</name>
<feature type="compositionally biased region" description="Low complexity" evidence="15">
    <location>
        <begin position="760"/>
        <end position="772"/>
    </location>
</feature>
<dbReference type="GO" id="GO:0008017">
    <property type="term" value="F:microtubule binding"/>
    <property type="evidence" value="ECO:0007669"/>
    <property type="project" value="InterPro"/>
</dbReference>
<evidence type="ECO:0000256" key="8">
    <source>
        <dbReference type="ARBA" id="ARBA00023054"/>
    </source>
</evidence>
<dbReference type="Pfam" id="PF00225">
    <property type="entry name" value="Kinesin"/>
    <property type="match status" value="1"/>
</dbReference>
<dbReference type="SMART" id="SM00129">
    <property type="entry name" value="KISc"/>
    <property type="match status" value="1"/>
</dbReference>
<dbReference type="InterPro" id="IPR036961">
    <property type="entry name" value="Kinesin_motor_dom_sf"/>
</dbReference>
<dbReference type="SUPFAM" id="SSF52540">
    <property type="entry name" value="P-loop containing nucleoside triphosphate hydrolases"/>
    <property type="match status" value="1"/>
</dbReference>
<keyword evidence="3" id="KW-0132">Cell division</keyword>
<dbReference type="InterPro" id="IPR019821">
    <property type="entry name" value="Kinesin_motor_CS"/>
</dbReference>
<evidence type="ECO:0000256" key="14">
    <source>
        <dbReference type="RuleBase" id="RU000394"/>
    </source>
</evidence>